<proteinExistence type="predicted"/>
<reference evidence="3" key="1">
    <citation type="journal article" date="2019" name="Int. J. Syst. Evol. Microbiol.">
        <title>The Global Catalogue of Microorganisms (GCM) 10K type strain sequencing project: providing services to taxonomists for standard genome sequencing and annotation.</title>
        <authorList>
            <consortium name="The Broad Institute Genomics Platform"/>
            <consortium name="The Broad Institute Genome Sequencing Center for Infectious Disease"/>
            <person name="Wu L."/>
            <person name="Ma J."/>
        </authorList>
    </citation>
    <scope>NUCLEOTIDE SEQUENCE [LARGE SCALE GENOMIC DNA]</scope>
    <source>
        <strain evidence="3">JCM 18326</strain>
    </source>
</reference>
<dbReference type="SUPFAM" id="SSF48452">
    <property type="entry name" value="TPR-like"/>
    <property type="match status" value="1"/>
</dbReference>
<comment type="caution">
    <text evidence="2">The sequence shown here is derived from an EMBL/GenBank/DDBJ whole genome shotgun (WGS) entry which is preliminary data.</text>
</comment>
<protein>
    <recommendedName>
        <fullName evidence="4">Tetratricopeptide repeat-containing protein</fullName>
    </recommendedName>
</protein>
<evidence type="ECO:0000313" key="3">
    <source>
        <dbReference type="Proteomes" id="UP001500298"/>
    </source>
</evidence>
<dbReference type="InterPro" id="IPR019734">
    <property type="entry name" value="TPR_rpt"/>
</dbReference>
<dbReference type="Proteomes" id="UP001500298">
    <property type="component" value="Unassembled WGS sequence"/>
</dbReference>
<gene>
    <name evidence="2" type="ORF">GCM10023331_17960</name>
</gene>
<keyword evidence="1" id="KW-0802">TPR repeat</keyword>
<evidence type="ECO:0000256" key="1">
    <source>
        <dbReference type="PROSITE-ProRule" id="PRU00339"/>
    </source>
</evidence>
<accession>A0ABP9D960</accession>
<sequence length="261" mass="30516">MTFFSANAQEGLARKEPDQQRVLAEKEDYFLPLDIQKQIYEAFVTSIKGKQNIALKDMQDFFDAYPGEQKPESWLYWRAYLQFYASIFYFEAKDHKQAEKEIDYGVDCLEDIEEKSEEEYALLALMQGYSAQFKSFTKLSTGLSAIKYAGKALDMDDENPRTCYVYGSIDYHTPSLYGGGKKAEKYLLKAIQLEEEREEVNEERRYAPTWGKLEAYVFLIKMYIQNSDSEKAKDYIVKALKEYPDNYQIVRLQEKIAQKGE</sequence>
<dbReference type="InterPro" id="IPR011990">
    <property type="entry name" value="TPR-like_helical_dom_sf"/>
</dbReference>
<evidence type="ECO:0008006" key="4">
    <source>
        <dbReference type="Google" id="ProtNLM"/>
    </source>
</evidence>
<organism evidence="2 3">
    <name type="scientific">Algivirga pacifica</name>
    <dbReference type="NCBI Taxonomy" id="1162670"/>
    <lineage>
        <taxon>Bacteria</taxon>
        <taxon>Pseudomonadati</taxon>
        <taxon>Bacteroidota</taxon>
        <taxon>Cytophagia</taxon>
        <taxon>Cytophagales</taxon>
        <taxon>Flammeovirgaceae</taxon>
        <taxon>Algivirga</taxon>
    </lineage>
</organism>
<dbReference type="Gene3D" id="1.25.40.10">
    <property type="entry name" value="Tetratricopeptide repeat domain"/>
    <property type="match status" value="1"/>
</dbReference>
<feature type="repeat" description="TPR" evidence="1">
    <location>
        <begin position="213"/>
        <end position="246"/>
    </location>
</feature>
<evidence type="ECO:0000313" key="2">
    <source>
        <dbReference type="EMBL" id="GAA4833091.1"/>
    </source>
</evidence>
<dbReference type="PROSITE" id="PS50005">
    <property type="entry name" value="TPR"/>
    <property type="match status" value="1"/>
</dbReference>
<name>A0ABP9D960_9BACT</name>
<keyword evidence="3" id="KW-1185">Reference proteome</keyword>
<dbReference type="EMBL" id="BAABJX010000026">
    <property type="protein sequence ID" value="GAA4833091.1"/>
    <property type="molecule type" value="Genomic_DNA"/>
</dbReference>